<feature type="domain" description="Acyl-CoA dehydrogenase C-terminal" evidence="3">
    <location>
        <begin position="247"/>
        <end position="369"/>
    </location>
</feature>
<organism evidence="4 5">
    <name type="scientific">Nesterenkonia halobia</name>
    <dbReference type="NCBI Taxonomy" id="37922"/>
    <lineage>
        <taxon>Bacteria</taxon>
        <taxon>Bacillati</taxon>
        <taxon>Actinomycetota</taxon>
        <taxon>Actinomycetes</taxon>
        <taxon>Micrococcales</taxon>
        <taxon>Micrococcaceae</taxon>
        <taxon>Nesterenkonia</taxon>
    </lineage>
</organism>
<dbReference type="Proteomes" id="UP001501736">
    <property type="component" value="Unassembled WGS sequence"/>
</dbReference>
<name>A0ABP6RDF0_9MICC</name>
<dbReference type="PANTHER" id="PTHR43884">
    <property type="entry name" value="ACYL-COA DEHYDROGENASE"/>
    <property type="match status" value="1"/>
</dbReference>
<dbReference type="EMBL" id="BAAAYG010000007">
    <property type="protein sequence ID" value="GAA3285861.1"/>
    <property type="molecule type" value="Genomic_DNA"/>
</dbReference>
<comment type="caution">
    <text evidence="4">The sequence shown here is derived from an EMBL/GenBank/DDBJ whole genome shotgun (WGS) entry which is preliminary data.</text>
</comment>
<dbReference type="Gene3D" id="1.10.540.10">
    <property type="entry name" value="Acyl-CoA dehydrogenase/oxidase, N-terminal domain"/>
    <property type="match status" value="1"/>
</dbReference>
<gene>
    <name evidence="4" type="ORF">GCM10020260_19500</name>
</gene>
<dbReference type="PANTHER" id="PTHR43884:SF25">
    <property type="entry name" value="ACYL-COA DEHYDROGENASE YDBM-RELATED"/>
    <property type="match status" value="1"/>
</dbReference>
<feature type="domain" description="Acyl-CoA dehydrogenase/oxidase N-terminal" evidence="2">
    <location>
        <begin position="21"/>
        <end position="93"/>
    </location>
</feature>
<dbReference type="Pfam" id="PF02771">
    <property type="entry name" value="Acyl-CoA_dh_N"/>
    <property type="match status" value="1"/>
</dbReference>
<proteinExistence type="predicted"/>
<dbReference type="InterPro" id="IPR013107">
    <property type="entry name" value="Acyl-CoA_DH_C"/>
</dbReference>
<dbReference type="InterPro" id="IPR037069">
    <property type="entry name" value="AcylCoA_DH/ox_N_sf"/>
</dbReference>
<protein>
    <submittedName>
        <fullName evidence="4">Acyl-CoA dehydrogenase family protein</fullName>
    </submittedName>
</protein>
<dbReference type="InterPro" id="IPR036250">
    <property type="entry name" value="AcylCo_DH-like_C"/>
</dbReference>
<evidence type="ECO:0000313" key="5">
    <source>
        <dbReference type="Proteomes" id="UP001501736"/>
    </source>
</evidence>
<sequence>MTGPAAGAGVAEVLDPALLGRIRERAADFDVRNAFCHEDVEELAAAGLLRALVPVEHGGLGWDLPTAAAAQRLLAAHAPATALAVNMHQVWVAAARRMVAGGHAEFAQVLDEAAAGEIFAFGISEPGNDAVLFDSTTDVRTDADGSASFTGLKIFTSLTPVWTRLGLLGRDVDGGETPLVVGFLPRSAEGWSPAGEWDALGMRASGSFATALDDATVPAERVVRRLPAGPNRDPLIFAIFSSFLGLLSAVYTGLGDRALELGAEHAAARTALTTGRALAQDPDVRYRLAEAQLDQLALDAQLRGTLTDLESGVDHGEIWFPRLVSLRTRATRTARAAVDAALQVGGGGQYARTSELSRLHRDVLAGIHHPSDDASAHRTLAAQLLGPLED</sequence>
<evidence type="ECO:0000259" key="2">
    <source>
        <dbReference type="Pfam" id="PF02771"/>
    </source>
</evidence>
<dbReference type="InterPro" id="IPR046373">
    <property type="entry name" value="Acyl-CoA_Oxase/DH_mid-dom_sf"/>
</dbReference>
<dbReference type="PIRSF" id="PIRSF016578">
    <property type="entry name" value="HsaA"/>
    <property type="match status" value="1"/>
</dbReference>
<evidence type="ECO:0000256" key="1">
    <source>
        <dbReference type="ARBA" id="ARBA00023002"/>
    </source>
</evidence>
<dbReference type="Gene3D" id="2.40.110.10">
    <property type="entry name" value="Butyryl-CoA Dehydrogenase, subunit A, domain 2"/>
    <property type="match status" value="1"/>
</dbReference>
<evidence type="ECO:0000259" key="3">
    <source>
        <dbReference type="Pfam" id="PF08028"/>
    </source>
</evidence>
<dbReference type="SUPFAM" id="SSF56645">
    <property type="entry name" value="Acyl-CoA dehydrogenase NM domain-like"/>
    <property type="match status" value="1"/>
</dbReference>
<dbReference type="RefSeq" id="WP_344720762.1">
    <property type="nucleotide sequence ID" value="NZ_BAAAYG010000007.1"/>
</dbReference>
<dbReference type="Gene3D" id="1.20.140.10">
    <property type="entry name" value="Butyryl-CoA Dehydrogenase, subunit A, domain 3"/>
    <property type="match status" value="1"/>
</dbReference>
<dbReference type="Pfam" id="PF08028">
    <property type="entry name" value="Acyl-CoA_dh_2"/>
    <property type="match status" value="1"/>
</dbReference>
<reference evidence="5" key="1">
    <citation type="journal article" date="2019" name="Int. J. Syst. Evol. Microbiol.">
        <title>The Global Catalogue of Microorganisms (GCM) 10K type strain sequencing project: providing services to taxonomists for standard genome sequencing and annotation.</title>
        <authorList>
            <consortium name="The Broad Institute Genomics Platform"/>
            <consortium name="The Broad Institute Genome Sequencing Center for Infectious Disease"/>
            <person name="Wu L."/>
            <person name="Ma J."/>
        </authorList>
    </citation>
    <scope>NUCLEOTIDE SEQUENCE [LARGE SCALE GENOMIC DNA]</scope>
    <source>
        <strain evidence="5">JCM 11483</strain>
    </source>
</reference>
<keyword evidence="1" id="KW-0560">Oxidoreductase</keyword>
<dbReference type="InterPro" id="IPR013786">
    <property type="entry name" value="AcylCoA_DH/ox_N"/>
</dbReference>
<dbReference type="InterPro" id="IPR009100">
    <property type="entry name" value="AcylCoA_DH/oxidase_NM_dom_sf"/>
</dbReference>
<keyword evidence="5" id="KW-1185">Reference proteome</keyword>
<accession>A0ABP6RDF0</accession>
<evidence type="ECO:0000313" key="4">
    <source>
        <dbReference type="EMBL" id="GAA3285861.1"/>
    </source>
</evidence>
<dbReference type="SUPFAM" id="SSF47203">
    <property type="entry name" value="Acyl-CoA dehydrogenase C-terminal domain-like"/>
    <property type="match status" value="1"/>
</dbReference>